<evidence type="ECO:0000313" key="1">
    <source>
        <dbReference type="EMBL" id="QHS79791.1"/>
    </source>
</evidence>
<dbReference type="EMBL" id="MN740652">
    <property type="protein sequence ID" value="QHS79791.1"/>
    <property type="molecule type" value="Genomic_DNA"/>
</dbReference>
<reference evidence="1" key="1">
    <citation type="journal article" date="2020" name="Nature">
        <title>Giant virus diversity and host interactions through global metagenomics.</title>
        <authorList>
            <person name="Schulz F."/>
            <person name="Roux S."/>
            <person name="Paez-Espino D."/>
            <person name="Jungbluth S."/>
            <person name="Walsh D.A."/>
            <person name="Denef V.J."/>
            <person name="McMahon K.D."/>
            <person name="Konstantinidis K.T."/>
            <person name="Eloe-Fadrosh E.A."/>
            <person name="Kyrpides N.C."/>
            <person name="Woyke T."/>
        </authorList>
    </citation>
    <scope>NUCLEOTIDE SEQUENCE</scope>
    <source>
        <strain evidence="1">GVMAG-S-1035303-20</strain>
    </source>
</reference>
<accession>A0A6C0AKC6</accession>
<protein>
    <submittedName>
        <fullName evidence="1">Uncharacterized protein</fullName>
    </submittedName>
</protein>
<sequence>MSSDPAPEAVPVVSGPAAEVVAVAKTAVVDFANKSELLKFVTKKIAEVEILADRSDEDKAKFIIDEVKKAIRESPLSEEQKTELATWCDVSLPYVIEAVKLVKAEASKVVGVALAEVRKCCPSWFAKKA</sequence>
<dbReference type="AlphaFoldDB" id="A0A6C0AKC6"/>
<name>A0A6C0AKC6_9ZZZZ</name>
<organism evidence="1">
    <name type="scientific">viral metagenome</name>
    <dbReference type="NCBI Taxonomy" id="1070528"/>
    <lineage>
        <taxon>unclassified sequences</taxon>
        <taxon>metagenomes</taxon>
        <taxon>organismal metagenomes</taxon>
    </lineage>
</organism>
<proteinExistence type="predicted"/>